<keyword evidence="2" id="KW-1185">Reference proteome</keyword>
<sequence length="180" mass="20957">MEKEVKRVKWHSHGCRELIDVMRSLSLSDIQYLCEQPSPVTTEFIDEFAHSKCYVLCEGLIVAGERSRFPIRGVILSEYGVDLHYLNAFDIEGQTIYIDAYGLFTRIEDISRRYQIDEANMTVFEFDFYGLQCRNPDMPVVVLRETLDALRHGIGSPVDYVRFRDNACRHLLLNIQNEIN</sequence>
<evidence type="ECO:0000313" key="1">
    <source>
        <dbReference type="EMBL" id="KAA8675597.1"/>
    </source>
</evidence>
<proteinExistence type="predicted"/>
<organism evidence="1 2">
    <name type="scientific">Vibrio gigantis</name>
    <dbReference type="NCBI Taxonomy" id="296199"/>
    <lineage>
        <taxon>Bacteria</taxon>
        <taxon>Pseudomonadati</taxon>
        <taxon>Pseudomonadota</taxon>
        <taxon>Gammaproteobacteria</taxon>
        <taxon>Vibrionales</taxon>
        <taxon>Vibrionaceae</taxon>
        <taxon>Vibrio</taxon>
    </lineage>
</organism>
<dbReference type="EMBL" id="VXJS01000007">
    <property type="protein sequence ID" value="KAA8675597.1"/>
    <property type="molecule type" value="Genomic_DNA"/>
</dbReference>
<dbReference type="RefSeq" id="WP_086714998.1">
    <property type="nucleotide sequence ID" value="NZ_AP025494.1"/>
</dbReference>
<protein>
    <submittedName>
        <fullName evidence="1">Uncharacterized protein</fullName>
    </submittedName>
</protein>
<evidence type="ECO:0000313" key="2">
    <source>
        <dbReference type="Proteomes" id="UP000322521"/>
    </source>
</evidence>
<name>A0A5M9NWV8_9VIBR</name>
<reference evidence="1 2" key="1">
    <citation type="submission" date="2019-09" db="EMBL/GenBank/DDBJ databases">
        <title>Draft genome sequence of various Type strains from the CCUG.</title>
        <authorList>
            <person name="Pineiro-Iglesias B."/>
            <person name="Tunovic T."/>
            <person name="Unosson C."/>
            <person name="Inganas E."/>
            <person name="Ohlen M."/>
            <person name="Cardew S."/>
            <person name="Jensie-Markopoulos S."/>
            <person name="Salva-Serra F."/>
            <person name="Jaen-Luchoro D."/>
            <person name="Karlsson R."/>
            <person name="Svensson-Stadler L."/>
            <person name="Chun J."/>
            <person name="Moore E."/>
        </authorList>
    </citation>
    <scope>NUCLEOTIDE SEQUENCE [LARGE SCALE GENOMIC DNA]</scope>
    <source>
        <strain evidence="1 2">CCUG 56969T</strain>
    </source>
</reference>
<dbReference type="Proteomes" id="UP000322521">
    <property type="component" value="Unassembled WGS sequence"/>
</dbReference>
<dbReference type="AlphaFoldDB" id="A0A5M9NWV8"/>
<comment type="caution">
    <text evidence="1">The sequence shown here is derived from an EMBL/GenBank/DDBJ whole genome shotgun (WGS) entry which is preliminary data.</text>
</comment>
<accession>A0A5M9NWV8</accession>
<gene>
    <name evidence="1" type="ORF">F4W18_13300</name>
</gene>